<organism evidence="1 2">
    <name type="scientific">Prunus yedoensis var. nudiflora</name>
    <dbReference type="NCBI Taxonomy" id="2094558"/>
    <lineage>
        <taxon>Eukaryota</taxon>
        <taxon>Viridiplantae</taxon>
        <taxon>Streptophyta</taxon>
        <taxon>Embryophyta</taxon>
        <taxon>Tracheophyta</taxon>
        <taxon>Spermatophyta</taxon>
        <taxon>Magnoliopsida</taxon>
        <taxon>eudicotyledons</taxon>
        <taxon>Gunneridae</taxon>
        <taxon>Pentapetalae</taxon>
        <taxon>rosids</taxon>
        <taxon>fabids</taxon>
        <taxon>Rosales</taxon>
        <taxon>Rosaceae</taxon>
        <taxon>Amygdaloideae</taxon>
        <taxon>Amygdaleae</taxon>
        <taxon>Prunus</taxon>
    </lineage>
</organism>
<dbReference type="AlphaFoldDB" id="A0A314Y6G6"/>
<evidence type="ECO:0000313" key="1">
    <source>
        <dbReference type="EMBL" id="PQQ03685.1"/>
    </source>
</evidence>
<name>A0A314Y6G6_PRUYE</name>
<evidence type="ECO:0000313" key="2">
    <source>
        <dbReference type="Proteomes" id="UP000250321"/>
    </source>
</evidence>
<comment type="caution">
    <text evidence="1">The sequence shown here is derived from an EMBL/GenBank/DDBJ whole genome shotgun (WGS) entry which is preliminary data.</text>
</comment>
<dbReference type="Proteomes" id="UP000250321">
    <property type="component" value="Unassembled WGS sequence"/>
</dbReference>
<protein>
    <submittedName>
        <fullName evidence="1">Uncharacterized protein</fullName>
    </submittedName>
</protein>
<keyword evidence="2" id="KW-1185">Reference proteome</keyword>
<accession>A0A314Y6G6</accession>
<sequence length="74" mass="8189">MPPPCPCYSSNLWPLSAASKPTRCRKLHLLAVLPKSETKARKPPWSRNAGACVYSKHNLLAVAEARAQAQDSMW</sequence>
<gene>
    <name evidence="1" type="ORF">Pyn_40621</name>
</gene>
<proteinExistence type="predicted"/>
<dbReference type="EMBL" id="PJQY01001317">
    <property type="protein sequence ID" value="PQQ03685.1"/>
    <property type="molecule type" value="Genomic_DNA"/>
</dbReference>
<reference evidence="1 2" key="1">
    <citation type="submission" date="2018-02" db="EMBL/GenBank/DDBJ databases">
        <title>Draft genome of wild Prunus yedoensis var. nudiflora.</title>
        <authorList>
            <person name="Baek S."/>
            <person name="Kim J.-H."/>
            <person name="Choi K."/>
            <person name="Kim G.-B."/>
            <person name="Cho A."/>
            <person name="Jang H."/>
            <person name="Shin C.-H."/>
            <person name="Yu H.-J."/>
            <person name="Mun J.-H."/>
        </authorList>
    </citation>
    <scope>NUCLEOTIDE SEQUENCE [LARGE SCALE GENOMIC DNA]</scope>
    <source>
        <strain evidence="2">cv. Jeju island</strain>
        <tissue evidence="1">Leaf</tissue>
    </source>
</reference>